<dbReference type="GeneID" id="43656826"/>
<organism evidence="1 2">
    <name type="scientific">Aspergillus caelatus</name>
    <dbReference type="NCBI Taxonomy" id="61420"/>
    <lineage>
        <taxon>Eukaryota</taxon>
        <taxon>Fungi</taxon>
        <taxon>Dikarya</taxon>
        <taxon>Ascomycota</taxon>
        <taxon>Pezizomycotina</taxon>
        <taxon>Eurotiomycetes</taxon>
        <taxon>Eurotiomycetidae</taxon>
        <taxon>Eurotiales</taxon>
        <taxon>Aspergillaceae</taxon>
        <taxon>Aspergillus</taxon>
        <taxon>Aspergillus subgen. Circumdati</taxon>
    </lineage>
</organism>
<dbReference type="EMBL" id="ML737627">
    <property type="protein sequence ID" value="KAE8365633.1"/>
    <property type="molecule type" value="Genomic_DNA"/>
</dbReference>
<name>A0A5N7A7P6_9EURO</name>
<dbReference type="RefSeq" id="XP_031928714.1">
    <property type="nucleotide sequence ID" value="XM_032072380.1"/>
</dbReference>
<accession>A0A5N7A7P6</accession>
<reference evidence="1 2" key="1">
    <citation type="submission" date="2019-04" db="EMBL/GenBank/DDBJ databases">
        <title>Friends and foes A comparative genomics studyof 23 Aspergillus species from section Flavi.</title>
        <authorList>
            <consortium name="DOE Joint Genome Institute"/>
            <person name="Kjaerbolling I."/>
            <person name="Vesth T."/>
            <person name="Frisvad J.C."/>
            <person name="Nybo J.L."/>
            <person name="Theobald S."/>
            <person name="Kildgaard S."/>
            <person name="Isbrandt T."/>
            <person name="Kuo A."/>
            <person name="Sato A."/>
            <person name="Lyhne E.K."/>
            <person name="Kogle M.E."/>
            <person name="Wiebenga A."/>
            <person name="Kun R.S."/>
            <person name="Lubbers R.J."/>
            <person name="Makela M.R."/>
            <person name="Barry K."/>
            <person name="Chovatia M."/>
            <person name="Clum A."/>
            <person name="Daum C."/>
            <person name="Haridas S."/>
            <person name="He G."/>
            <person name="LaButti K."/>
            <person name="Lipzen A."/>
            <person name="Mondo S."/>
            <person name="Riley R."/>
            <person name="Salamov A."/>
            <person name="Simmons B.A."/>
            <person name="Magnuson J.K."/>
            <person name="Henrissat B."/>
            <person name="Mortensen U.H."/>
            <person name="Larsen T.O."/>
            <person name="Devries R.P."/>
            <person name="Grigoriev I.V."/>
            <person name="Machida M."/>
            <person name="Baker S.E."/>
            <person name="Andersen M.R."/>
        </authorList>
    </citation>
    <scope>NUCLEOTIDE SEQUENCE [LARGE SCALE GENOMIC DNA]</scope>
    <source>
        <strain evidence="1 2">CBS 763.97</strain>
    </source>
</reference>
<sequence>MKGKAQTESCFLHNVHIGRVLATALLNRDVGFATFRIAQIRNGPSNTKFSEDDIVPALSTWPGVAFFVFRVLVPVTLRLVYFLPKDVRPQERPDASLRQVGIISSTTTDIHPCIGGPVVSKTICEALGRNVNTIANVNMGTSVRSNATSNYYGYGAANPLAHGEKTDSTRIAYLTTWIRALAPDELRATTLIDI</sequence>
<gene>
    <name evidence="1" type="ORF">BDV27DRAFT_156724</name>
</gene>
<protein>
    <submittedName>
        <fullName evidence="1">Uncharacterized protein</fullName>
    </submittedName>
</protein>
<dbReference type="AlphaFoldDB" id="A0A5N7A7P6"/>
<evidence type="ECO:0000313" key="2">
    <source>
        <dbReference type="Proteomes" id="UP000326268"/>
    </source>
</evidence>
<proteinExistence type="predicted"/>
<keyword evidence="2" id="KW-1185">Reference proteome</keyword>
<evidence type="ECO:0000313" key="1">
    <source>
        <dbReference type="EMBL" id="KAE8365633.1"/>
    </source>
</evidence>
<dbReference type="Proteomes" id="UP000326268">
    <property type="component" value="Unassembled WGS sequence"/>
</dbReference>